<dbReference type="PANTHER" id="PTHR38690">
    <property type="entry name" value="PROTEASE-RELATED"/>
    <property type="match status" value="1"/>
</dbReference>
<dbReference type="InterPro" id="IPR025263">
    <property type="entry name" value="YhdP_central"/>
</dbReference>
<evidence type="ECO:0000313" key="3">
    <source>
        <dbReference type="EMBL" id="PHM36140.1"/>
    </source>
</evidence>
<dbReference type="EMBL" id="NIBU01000017">
    <property type="protein sequence ID" value="PHM36140.1"/>
    <property type="molecule type" value="Genomic_DNA"/>
</dbReference>
<dbReference type="PANTHER" id="PTHR38690:SF1">
    <property type="entry name" value="PROTEASE"/>
    <property type="match status" value="1"/>
</dbReference>
<reference evidence="4" key="1">
    <citation type="submission" date="2016-12" db="EMBL/GenBank/DDBJ databases">
        <authorList>
            <person name="Song W.-J."/>
            <person name="Kurnit D.M."/>
        </authorList>
    </citation>
    <scope>NUCLEOTIDE SEQUENCE [LARGE SCALE GENOMIC DNA]</scope>
    <source>
        <strain evidence="4">HGB1681</strain>
    </source>
</reference>
<dbReference type="AlphaFoldDB" id="A0A1N6MQD9"/>
<evidence type="ECO:0000313" key="6">
    <source>
        <dbReference type="Proteomes" id="UP000224871"/>
    </source>
</evidence>
<name>A0A1N6MQD9_9GAMM</name>
<accession>A0A1N6MQD9</accession>
<dbReference type="OrthoDB" id="9762238at2"/>
<dbReference type="RefSeq" id="WP_086954513.1">
    <property type="nucleotide sequence ID" value="NZ_CAWNQC010000079.1"/>
</dbReference>
<evidence type="ECO:0000259" key="2">
    <source>
        <dbReference type="Pfam" id="PF13116"/>
    </source>
</evidence>
<keyword evidence="1" id="KW-0812">Transmembrane</keyword>
<evidence type="ECO:0000256" key="1">
    <source>
        <dbReference type="SAM" id="Phobius"/>
    </source>
</evidence>
<evidence type="ECO:0000313" key="4">
    <source>
        <dbReference type="EMBL" id="SIP71057.1"/>
    </source>
</evidence>
<dbReference type="InterPro" id="IPR011836">
    <property type="entry name" value="YhdP"/>
</dbReference>
<feature type="transmembrane region" description="Helical" evidence="1">
    <location>
        <begin position="7"/>
        <end position="30"/>
    </location>
</feature>
<dbReference type="Proteomes" id="UP000224871">
    <property type="component" value="Unassembled WGS sequence"/>
</dbReference>
<proteinExistence type="predicted"/>
<organism evidence="4 5">
    <name type="scientific">Xenorhabdus innexi</name>
    <dbReference type="NCBI Taxonomy" id="290109"/>
    <lineage>
        <taxon>Bacteria</taxon>
        <taxon>Pseudomonadati</taxon>
        <taxon>Pseudomonadota</taxon>
        <taxon>Gammaproteobacteria</taxon>
        <taxon>Enterobacterales</taxon>
        <taxon>Morganellaceae</taxon>
        <taxon>Xenorhabdus</taxon>
    </lineage>
</organism>
<dbReference type="EMBL" id="FTLG01000007">
    <property type="protein sequence ID" value="SIP71057.1"/>
    <property type="molecule type" value="Genomic_DNA"/>
</dbReference>
<dbReference type="Pfam" id="PF13116">
    <property type="entry name" value="YhdP"/>
    <property type="match status" value="1"/>
</dbReference>
<keyword evidence="1" id="KW-0472">Membrane</keyword>
<gene>
    <name evidence="3" type="ORF">Xinn_01856</name>
    <name evidence="4" type="ORF">XIS1_1040050</name>
</gene>
<dbReference type="NCBIfam" id="TIGR02099">
    <property type="entry name" value="YhdP family protein"/>
    <property type="match status" value="1"/>
</dbReference>
<reference evidence="5" key="2">
    <citation type="submission" date="2016-12" db="EMBL/GenBank/DDBJ databases">
        <authorList>
            <person name="Gaudriault S."/>
        </authorList>
    </citation>
    <scope>NUCLEOTIDE SEQUENCE [LARGE SCALE GENOMIC DNA]</scope>
    <source>
        <strain evidence="5">HGB1681 (deposited as PTA-6826 in the American Type Culture Collection)</strain>
    </source>
</reference>
<dbReference type="Proteomes" id="UP000196435">
    <property type="component" value="Unassembled WGS sequence"/>
</dbReference>
<keyword evidence="6" id="KW-1185">Reference proteome</keyword>
<protein>
    <submittedName>
        <fullName evidence="3">TIGR02099 family protein</fullName>
    </submittedName>
</protein>
<feature type="domain" description="YhdP central" evidence="2">
    <location>
        <begin position="1"/>
        <end position="1264"/>
    </location>
</feature>
<keyword evidence="1" id="KW-1133">Transmembrane helix</keyword>
<dbReference type="NCBIfam" id="NF008148">
    <property type="entry name" value="PRK10899.1"/>
    <property type="match status" value="1"/>
</dbReference>
<sequence>MRRLLGILLATAAIIIIIVALFVSGLRFFLPHINDYRQQLARQISAVTDVSVNIGYISGSWEPFGPQLEIRDLHATTEETDIKAKKVMLSLDVWRSLLQRRWHFRDLSFYQLQVDYDKPLFDGESEHQFPKPDKLSSLFLERFNYFDLHDSSLTFPTPSGEKVTLVLPQLAWLNKDNRHRAEGHINLSSINGQEGVVQIKFDLKDINRVLDSGTIYLQADDIDMRLWFSRWLKDSTGLENARFSLANWFTLKNGRIESGHLQLKRGHANWHVGAEKHQLTVHDLLLQMRRQGEGWLFDIPTLESLKTNGEQWPAGRIAALYITKAKQYQGKDHWRIRAENIQLERLNGMLPVISSVTPEIVNDWQHRQPKGIIHSFALDVTPELADSMNIAAKWQDVSWSRWNELPSVNDFSGMLVGNKQKGNFIFELKNSRIDYRTMFQAPFDIASGAGKIEWKNDQDGLKIWSQGLDVQANSLWVNGDFNYTEPPNKPPMLEMLAGVRLDDAGEAWRYFPKPLLGESLTNYLTAALIKGKVDNATLIFQGNPHDFPFMHNNGQFQVWVPLRNATFQYQPDWPALFDLNVNLNFRNNGLWIQADKAKLGNVDASRISAVISDYNKEKLLIDAEIAGDGKDIHEYFHRSSLSETVGSALDNLQISGKVDGRLHLDIDLADGTTAARGEVALKDTELFIKPLNSRMEHLSGKFRFDNGDLQSDSLATDWFGHPLSLRFTTQDLPEHYQVNIDLNAGWPVATLPELPAEIRHQLSGQLNWQGKVNVTIPSHDEVLQHESSQPGAKYQVAINADLSHINSTLNGLETASLQELNDINIQAEGDTNQFRLTGSLGDRYRFNSQWLLGKDYTRLQRGILKTDNSGIPALPEKSRLVLNLPDIEGDKWLALFGTLGKQSGTGGAFRWPESFEITTPALDIGGQRWHNLILSITEQFDSLHINALGAEIDGDLRIYTDGIWQGALNYLYYNPMLPGHSADDNNSPTSTTMDKPKYDLSHWPTLNVRCNECWLAGLNIGKISGTVKPEGNSLVLTDGRVENSAGKLTLSGHWRESNAGNYTWAKGQISGGSFDDMAAYLGLVVPITGAPFKFDFDLNWKDTPWTPDIKTLNGSLTGALGKGAIAKLGAGRAGQLLRLVSFDALLRKLQLDFSDTFSDDFNFDSIRGDAQLKNGVMHTDNFHIDGLEADIDAKGQINFIQRQLNMELVITPEISATVGVATAFAVNPMAGAAVFAAAKVLGPLWSKISVIRYRLTGSLEQPKIDEVLRQLKENKGS</sequence>
<reference evidence="3 6" key="3">
    <citation type="journal article" date="2017" name="Nat. Microbiol.">
        <title>Natural product diversity associated with the nematode symbionts Photorhabdus and Xenorhabdus.</title>
        <authorList>
            <person name="Tobias N.J."/>
            <person name="Wolff H."/>
            <person name="Djahanschiri B."/>
            <person name="Grundmann F."/>
            <person name="Kronenwerth M."/>
            <person name="Shi Y.M."/>
            <person name="Simonyi S."/>
            <person name="Grun P."/>
            <person name="Shapiro-Ilan D."/>
            <person name="Pidot S.J."/>
            <person name="Stinear T.P."/>
            <person name="Ebersberger I."/>
            <person name="Bode H.B."/>
        </authorList>
    </citation>
    <scope>NUCLEOTIDE SEQUENCE [LARGE SCALE GENOMIC DNA]</scope>
    <source>
        <strain evidence="3 6">DSM 16336</strain>
    </source>
</reference>
<evidence type="ECO:0000313" key="5">
    <source>
        <dbReference type="Proteomes" id="UP000196435"/>
    </source>
</evidence>